<dbReference type="AlphaFoldDB" id="A0A916DRB5"/>
<keyword evidence="2" id="KW-0238">DNA-binding</keyword>
<accession>A0A916DRB5</accession>
<dbReference type="EMBL" id="AP026867">
    <property type="protein sequence ID" value="BDS10555.1"/>
    <property type="molecule type" value="Genomic_DNA"/>
</dbReference>
<dbReference type="InterPro" id="IPR000792">
    <property type="entry name" value="Tscrpt_reg_LuxR_C"/>
</dbReference>
<dbReference type="PANTHER" id="PTHR44688">
    <property type="entry name" value="DNA-BINDING TRANSCRIPTIONAL ACTIVATOR DEVR_DOSR"/>
    <property type="match status" value="1"/>
</dbReference>
<dbReference type="PROSITE" id="PS50043">
    <property type="entry name" value="HTH_LUXR_2"/>
    <property type="match status" value="1"/>
</dbReference>
<dbReference type="Pfam" id="PF00196">
    <property type="entry name" value="GerE"/>
    <property type="match status" value="1"/>
</dbReference>
<dbReference type="SUPFAM" id="SSF46894">
    <property type="entry name" value="C-terminal effector domain of the bipartite response regulators"/>
    <property type="match status" value="1"/>
</dbReference>
<dbReference type="KEGG" id="aup:AsAng_0012630"/>
<evidence type="ECO:0000313" key="5">
    <source>
        <dbReference type="EMBL" id="BDS10555.1"/>
    </source>
</evidence>
<feature type="domain" description="HTH luxR-type" evidence="4">
    <location>
        <begin position="150"/>
        <end position="212"/>
    </location>
</feature>
<dbReference type="GO" id="GO:0006355">
    <property type="term" value="P:regulation of DNA-templated transcription"/>
    <property type="evidence" value="ECO:0007669"/>
    <property type="project" value="InterPro"/>
</dbReference>
<dbReference type="RefSeq" id="WP_264791850.1">
    <property type="nucleotide sequence ID" value="NZ_AP026867.1"/>
</dbReference>
<protein>
    <submittedName>
        <fullName evidence="5">Helix-turn-helix transcriptional regulator</fullName>
    </submittedName>
</protein>
<dbReference type="PANTHER" id="PTHR44688:SF16">
    <property type="entry name" value="DNA-BINDING TRANSCRIPTIONAL ACTIVATOR DEVR_DOSR"/>
    <property type="match status" value="1"/>
</dbReference>
<evidence type="ECO:0000259" key="4">
    <source>
        <dbReference type="PROSITE" id="PS50043"/>
    </source>
</evidence>
<dbReference type="SMART" id="SM00421">
    <property type="entry name" value="HTH_LUXR"/>
    <property type="match status" value="1"/>
</dbReference>
<keyword evidence="1" id="KW-0805">Transcription regulation</keyword>
<dbReference type="InterPro" id="IPR016032">
    <property type="entry name" value="Sig_transdc_resp-reg_C-effctor"/>
</dbReference>
<organism evidence="5 6">
    <name type="scientific">Aureispira anguillae</name>
    <dbReference type="NCBI Taxonomy" id="2864201"/>
    <lineage>
        <taxon>Bacteria</taxon>
        <taxon>Pseudomonadati</taxon>
        <taxon>Bacteroidota</taxon>
        <taxon>Saprospiria</taxon>
        <taxon>Saprospirales</taxon>
        <taxon>Saprospiraceae</taxon>
        <taxon>Aureispira</taxon>
    </lineage>
</organism>
<keyword evidence="6" id="KW-1185">Reference proteome</keyword>
<keyword evidence="3" id="KW-0804">Transcription</keyword>
<dbReference type="GO" id="GO:0003677">
    <property type="term" value="F:DNA binding"/>
    <property type="evidence" value="ECO:0007669"/>
    <property type="project" value="UniProtKB-KW"/>
</dbReference>
<dbReference type="Gene3D" id="1.10.10.10">
    <property type="entry name" value="Winged helix-like DNA-binding domain superfamily/Winged helix DNA-binding domain"/>
    <property type="match status" value="1"/>
</dbReference>
<evidence type="ECO:0000256" key="2">
    <source>
        <dbReference type="ARBA" id="ARBA00023125"/>
    </source>
</evidence>
<reference evidence="5" key="1">
    <citation type="submission" date="2022-09" db="EMBL/GenBank/DDBJ databases">
        <title>Aureispira anguillicida sp. nov., isolated from Leptocephalus of Japanese eel Anguilla japonica.</title>
        <authorList>
            <person name="Yuasa K."/>
            <person name="Mekata T."/>
            <person name="Ikunari K."/>
        </authorList>
    </citation>
    <scope>NUCLEOTIDE SEQUENCE</scope>
    <source>
        <strain evidence="5">EL160426</strain>
    </source>
</reference>
<evidence type="ECO:0000256" key="3">
    <source>
        <dbReference type="ARBA" id="ARBA00023163"/>
    </source>
</evidence>
<proteinExistence type="predicted"/>
<dbReference type="InterPro" id="IPR036388">
    <property type="entry name" value="WH-like_DNA-bd_sf"/>
</dbReference>
<name>A0A916DRB5_9BACT</name>
<gene>
    <name evidence="5" type="ORF">AsAng_0012630</name>
</gene>
<dbReference type="PRINTS" id="PR00038">
    <property type="entry name" value="HTHLUXR"/>
</dbReference>
<dbReference type="Proteomes" id="UP001060919">
    <property type="component" value="Chromosome"/>
</dbReference>
<evidence type="ECO:0000256" key="1">
    <source>
        <dbReference type="ARBA" id="ARBA00023015"/>
    </source>
</evidence>
<evidence type="ECO:0000313" key="6">
    <source>
        <dbReference type="Proteomes" id="UP001060919"/>
    </source>
</evidence>
<sequence length="212" mass="24500">MHNKLIDKNLGKATQSIIWEMKQKGLIVPEKIDSDETLKIINQSSYMIAIVEDDFLSATLVSDNMLTNFMGTSCNRLTDFDLLSFVTTMDSSLFNHIPKTRAFFKKNKNAPYFFQLKSKDFNQNTTCFNGVYVPLLEEPTYYLAVVKKTDNIPQETLTKQEREVALLLQKGYTRNEIAERLYISNNTVHYHTKNIFKKLGINRKTLLPTIIL</sequence>
<dbReference type="CDD" id="cd06170">
    <property type="entry name" value="LuxR_C_like"/>
    <property type="match status" value="1"/>
</dbReference>